<reference evidence="9 10" key="1">
    <citation type="journal article" date="2016" name="Int. J. Syst. Evol. Microbiol.">
        <title>Nocardioides albidus sp. nov., an actinobacterium isolated from garden soil.</title>
        <authorList>
            <person name="Singh H."/>
            <person name="Du J."/>
            <person name="Trinh H."/>
            <person name="Won K."/>
            <person name="Yang J.E."/>
            <person name="Yin C."/>
            <person name="Kook M."/>
            <person name="Yi T.H."/>
        </authorList>
    </citation>
    <scope>NUCLEOTIDE SEQUENCE [LARGE SCALE GENOMIC DNA]</scope>
    <source>
        <strain evidence="9 10">CCTCC AB 2015297</strain>
    </source>
</reference>
<accession>A0A5C4VZ49</accession>
<evidence type="ECO:0000256" key="3">
    <source>
        <dbReference type="ARBA" id="ARBA00022670"/>
    </source>
</evidence>
<keyword evidence="7 8" id="KW-0472">Membrane</keyword>
<protein>
    <submittedName>
        <fullName evidence="9">Exosortase/archaeosortase family protein</fullName>
    </submittedName>
</protein>
<dbReference type="Proteomes" id="UP000313231">
    <property type="component" value="Unassembled WGS sequence"/>
</dbReference>
<name>A0A5C4VZ49_9ACTN</name>
<keyword evidence="3" id="KW-0645">Protease</keyword>
<feature type="transmembrane region" description="Helical" evidence="8">
    <location>
        <begin position="115"/>
        <end position="140"/>
    </location>
</feature>
<proteinExistence type="predicted"/>
<dbReference type="EMBL" id="VDMP01000023">
    <property type="protein sequence ID" value="TNM40515.1"/>
    <property type="molecule type" value="Genomic_DNA"/>
</dbReference>
<gene>
    <name evidence="9" type="ORF">FHP29_10755</name>
</gene>
<feature type="transmembrane region" description="Helical" evidence="8">
    <location>
        <begin position="80"/>
        <end position="108"/>
    </location>
</feature>
<comment type="caution">
    <text evidence="9">The sequence shown here is derived from an EMBL/GenBank/DDBJ whole genome shotgun (WGS) entry which is preliminary data.</text>
</comment>
<keyword evidence="4 8" id="KW-0812">Transmembrane</keyword>
<keyword evidence="2" id="KW-1003">Cell membrane</keyword>
<organism evidence="9 10">
    <name type="scientific">Nocardioides albidus</name>
    <dbReference type="NCBI Taxonomy" id="1517589"/>
    <lineage>
        <taxon>Bacteria</taxon>
        <taxon>Bacillati</taxon>
        <taxon>Actinomycetota</taxon>
        <taxon>Actinomycetes</taxon>
        <taxon>Propionibacteriales</taxon>
        <taxon>Nocardioidaceae</taxon>
        <taxon>Nocardioides</taxon>
    </lineage>
</organism>
<evidence type="ECO:0000313" key="10">
    <source>
        <dbReference type="Proteomes" id="UP000313231"/>
    </source>
</evidence>
<evidence type="ECO:0000256" key="2">
    <source>
        <dbReference type="ARBA" id="ARBA00022475"/>
    </source>
</evidence>
<dbReference type="GO" id="GO:0008233">
    <property type="term" value="F:peptidase activity"/>
    <property type="evidence" value="ECO:0007669"/>
    <property type="project" value="UniProtKB-KW"/>
</dbReference>
<evidence type="ECO:0000256" key="7">
    <source>
        <dbReference type="ARBA" id="ARBA00023136"/>
    </source>
</evidence>
<dbReference type="GO" id="GO:0005886">
    <property type="term" value="C:plasma membrane"/>
    <property type="evidence" value="ECO:0007669"/>
    <property type="project" value="UniProtKB-SubCell"/>
</dbReference>
<dbReference type="AlphaFoldDB" id="A0A5C4VZ49"/>
<evidence type="ECO:0000313" key="9">
    <source>
        <dbReference type="EMBL" id="TNM40515.1"/>
    </source>
</evidence>
<evidence type="ECO:0000256" key="1">
    <source>
        <dbReference type="ARBA" id="ARBA00004651"/>
    </source>
</evidence>
<dbReference type="RefSeq" id="WP_139622861.1">
    <property type="nucleotide sequence ID" value="NZ_VDMP01000023.1"/>
</dbReference>
<evidence type="ECO:0000256" key="8">
    <source>
        <dbReference type="SAM" id="Phobius"/>
    </source>
</evidence>
<evidence type="ECO:0000256" key="5">
    <source>
        <dbReference type="ARBA" id="ARBA00022801"/>
    </source>
</evidence>
<keyword evidence="10" id="KW-1185">Reference proteome</keyword>
<feature type="transmembrane region" description="Helical" evidence="8">
    <location>
        <begin position="160"/>
        <end position="178"/>
    </location>
</feature>
<keyword evidence="5" id="KW-0378">Hydrolase</keyword>
<evidence type="ECO:0000256" key="6">
    <source>
        <dbReference type="ARBA" id="ARBA00022989"/>
    </source>
</evidence>
<dbReference type="NCBIfam" id="TIGR04178">
    <property type="entry name" value="exo_archaeo"/>
    <property type="match status" value="1"/>
</dbReference>
<sequence length="184" mass="18895">MAEVAPAAPRGTGVGQLAARGAAAVPFAAVAASATVGTTAYRVREAQASHWLLARLTDDALPFFANAPTLYVRLPDDGPLGLVITAACTSSYVTAGAAAVTALLLLFSRLSVGRLLAAGTVVIVGFALINVLRVVGIALATIRWDVDPGYDAAHEWGGTYVTMIAASVAAVAYLRIAGFRRERG</sequence>
<comment type="subcellular location">
    <subcellularLocation>
        <location evidence="1">Cell membrane</location>
        <topology evidence="1">Multi-pass membrane protein</topology>
    </subcellularLocation>
</comment>
<keyword evidence="6 8" id="KW-1133">Transmembrane helix</keyword>
<dbReference type="InterPro" id="IPR026392">
    <property type="entry name" value="Exo/Archaeosortase_dom"/>
</dbReference>
<dbReference type="GO" id="GO:0006508">
    <property type="term" value="P:proteolysis"/>
    <property type="evidence" value="ECO:0007669"/>
    <property type="project" value="UniProtKB-KW"/>
</dbReference>
<evidence type="ECO:0000256" key="4">
    <source>
        <dbReference type="ARBA" id="ARBA00022692"/>
    </source>
</evidence>